<dbReference type="AlphaFoldDB" id="A0A370X735"/>
<evidence type="ECO:0000313" key="2">
    <source>
        <dbReference type="Proteomes" id="UP000255334"/>
    </source>
</evidence>
<evidence type="ECO:0000313" key="1">
    <source>
        <dbReference type="EMBL" id="RDS84188.1"/>
    </source>
</evidence>
<dbReference type="Proteomes" id="UP000255334">
    <property type="component" value="Unassembled WGS sequence"/>
</dbReference>
<name>A0A370X735_9GAMM</name>
<proteinExistence type="predicted"/>
<sequence length="83" mass="9846">MIDRNLQPVEWSEFMYELEDAKEHLANLIKEIEGDAAYDESNLRIDLGHVYAHLNRAWRRSMRAVDKRDWDSASQFPDDLKPI</sequence>
<keyword evidence="2" id="KW-1185">Reference proteome</keyword>
<reference evidence="1 2" key="1">
    <citation type="submission" date="2018-07" db="EMBL/GenBank/DDBJ databases">
        <title>Dyella monticola sp. nov. and Dyella psychrodurans sp. nov. isolated from monsoon evergreen broad-leaved forest soil of Dinghu Mountain, China.</title>
        <authorList>
            <person name="Gao Z."/>
            <person name="Qiu L."/>
        </authorList>
    </citation>
    <scope>NUCLEOTIDE SEQUENCE [LARGE SCALE GENOMIC DNA]</scope>
    <source>
        <strain evidence="1 2">4MSK11</strain>
    </source>
</reference>
<comment type="caution">
    <text evidence="1">The sequence shown here is derived from an EMBL/GenBank/DDBJ whole genome shotgun (WGS) entry which is preliminary data.</text>
</comment>
<dbReference type="EMBL" id="QRBF01000003">
    <property type="protein sequence ID" value="RDS84188.1"/>
    <property type="molecule type" value="Genomic_DNA"/>
</dbReference>
<gene>
    <name evidence="1" type="ORF">DWU99_10600</name>
</gene>
<organism evidence="1 2">
    <name type="scientific">Dyella psychrodurans</name>
    <dbReference type="NCBI Taxonomy" id="1927960"/>
    <lineage>
        <taxon>Bacteria</taxon>
        <taxon>Pseudomonadati</taxon>
        <taxon>Pseudomonadota</taxon>
        <taxon>Gammaproteobacteria</taxon>
        <taxon>Lysobacterales</taxon>
        <taxon>Rhodanobacteraceae</taxon>
        <taxon>Dyella</taxon>
    </lineage>
</organism>
<accession>A0A370X735</accession>
<protein>
    <submittedName>
        <fullName evidence="1">Uncharacterized protein</fullName>
    </submittedName>
</protein>